<dbReference type="Gene3D" id="3.90.70.10">
    <property type="entry name" value="Cysteine proteinases"/>
    <property type="match status" value="1"/>
</dbReference>
<dbReference type="KEGG" id="maic:MAIC_18450"/>
<feature type="compositionally biased region" description="Low complexity" evidence="1">
    <location>
        <begin position="46"/>
        <end position="61"/>
    </location>
</feature>
<evidence type="ECO:0000313" key="3">
    <source>
        <dbReference type="EMBL" id="BBX07042.1"/>
    </source>
</evidence>
<proteinExistence type="predicted"/>
<evidence type="ECO:0000313" key="4">
    <source>
        <dbReference type="Proteomes" id="UP000467327"/>
    </source>
</evidence>
<dbReference type="RefSeq" id="WP_115319325.1">
    <property type="nucleotide sequence ID" value="NZ_AP022561.1"/>
</dbReference>
<sequence>MDFNTGQTRRRRAAHKFAAWLAAATMAAGLGAAVVSGTAVAYADTGSSGSASHASSGASNSPATKHDSTGSSRRTAANLAPKTGPTSAAASTPTSRASLSLVPDTVAPKTKASAAPQLPTPEAVLRYTFFNRAPSAHPTQNAQTGDNKEITGAINGASNNGLGLTYKVTQQPKYGELSFDPNTGNYSYVARNDLITPGITDQFTVAVSNGGAAKLPGVLGQLQLALHSMAVALGAAKPDTVEKTITIAVTGTGQYGTPDANAKWYQDQQVDNSCVLVADAGIIGQLTGNLLTEQYMITLAKNTTSVSNPPRKMYLGTQAETKFAGLTITDGVALLKQFGIDGTYTTYKTAPRGGQSRKEAAEVKAADGNRALTALSAALAEGKAAMVDVDADSIVKAANGQVSDTIATETNHMVVVTGVDIKAGLVYLNDGNLSKGSVGIPIKAFMDSWGADNFGLVTAQKAVSDASLPAATVTLSIAA</sequence>
<dbReference type="Proteomes" id="UP000467327">
    <property type="component" value="Chromosome"/>
</dbReference>
<keyword evidence="2" id="KW-0732">Signal</keyword>
<evidence type="ECO:0000256" key="2">
    <source>
        <dbReference type="SAM" id="SignalP"/>
    </source>
</evidence>
<dbReference type="EMBL" id="AP022561">
    <property type="protein sequence ID" value="BBX07042.1"/>
    <property type="molecule type" value="Genomic_DNA"/>
</dbReference>
<protein>
    <recommendedName>
        <fullName evidence="5">Secreted protein</fullName>
    </recommendedName>
</protein>
<reference evidence="3 4" key="1">
    <citation type="journal article" date="2019" name="Emerg. Microbes Infect.">
        <title>Comprehensive subspecies identification of 175 nontuberculous mycobacteria species based on 7547 genomic profiles.</title>
        <authorList>
            <person name="Matsumoto Y."/>
            <person name="Kinjo T."/>
            <person name="Motooka D."/>
            <person name="Nabeya D."/>
            <person name="Jung N."/>
            <person name="Uechi K."/>
            <person name="Horii T."/>
            <person name="Iida T."/>
            <person name="Fujita J."/>
            <person name="Nakamura S."/>
        </authorList>
    </citation>
    <scope>NUCLEOTIDE SEQUENCE [LARGE SCALE GENOMIC DNA]</scope>
    <source>
        <strain evidence="3 4">JCM 6376</strain>
    </source>
</reference>
<gene>
    <name evidence="3" type="ORF">MAIC_18450</name>
</gene>
<accession>A0AAD1HKI9</accession>
<feature type="region of interest" description="Disordered" evidence="1">
    <location>
        <begin position="44"/>
        <end position="103"/>
    </location>
</feature>
<feature type="compositionally biased region" description="Low complexity" evidence="1">
    <location>
        <begin position="80"/>
        <end position="100"/>
    </location>
</feature>
<feature type="chain" id="PRO_5042050481" description="Secreted protein" evidence="2">
    <location>
        <begin position="33"/>
        <end position="479"/>
    </location>
</feature>
<keyword evidence="4" id="KW-1185">Reference proteome</keyword>
<evidence type="ECO:0008006" key="5">
    <source>
        <dbReference type="Google" id="ProtNLM"/>
    </source>
</evidence>
<feature type="signal peptide" evidence="2">
    <location>
        <begin position="1"/>
        <end position="32"/>
    </location>
</feature>
<name>A0AAD1HKI9_9MYCO</name>
<evidence type="ECO:0000256" key="1">
    <source>
        <dbReference type="SAM" id="MobiDB-lite"/>
    </source>
</evidence>
<dbReference type="AlphaFoldDB" id="A0AAD1HKI9"/>
<organism evidence="3 4">
    <name type="scientific">Mycolicibacterium aichiense</name>
    <dbReference type="NCBI Taxonomy" id="1799"/>
    <lineage>
        <taxon>Bacteria</taxon>
        <taxon>Bacillati</taxon>
        <taxon>Actinomycetota</taxon>
        <taxon>Actinomycetes</taxon>
        <taxon>Mycobacteriales</taxon>
        <taxon>Mycobacteriaceae</taxon>
        <taxon>Mycolicibacterium</taxon>
    </lineage>
</organism>